<organism evidence="2 3">
    <name type="scientific">Dunaliella salina</name>
    <name type="common">Green alga</name>
    <name type="synonym">Protococcus salinus</name>
    <dbReference type="NCBI Taxonomy" id="3046"/>
    <lineage>
        <taxon>Eukaryota</taxon>
        <taxon>Viridiplantae</taxon>
        <taxon>Chlorophyta</taxon>
        <taxon>core chlorophytes</taxon>
        <taxon>Chlorophyceae</taxon>
        <taxon>CS clade</taxon>
        <taxon>Chlamydomonadales</taxon>
        <taxon>Dunaliellaceae</taxon>
        <taxon>Dunaliella</taxon>
    </lineage>
</organism>
<keyword evidence="3" id="KW-1185">Reference proteome</keyword>
<dbReference type="Proteomes" id="UP000815325">
    <property type="component" value="Unassembled WGS sequence"/>
</dbReference>
<comment type="caution">
    <text evidence="2">The sequence shown here is derived from an EMBL/GenBank/DDBJ whole genome shotgun (WGS) entry which is preliminary data.</text>
</comment>
<name>A0ABQ7G2B0_DUNSA</name>
<feature type="region of interest" description="Disordered" evidence="1">
    <location>
        <begin position="1"/>
        <end position="24"/>
    </location>
</feature>
<evidence type="ECO:0000313" key="2">
    <source>
        <dbReference type="EMBL" id="KAF5828735.1"/>
    </source>
</evidence>
<evidence type="ECO:0000256" key="1">
    <source>
        <dbReference type="SAM" id="MobiDB-lite"/>
    </source>
</evidence>
<protein>
    <recommendedName>
        <fullName evidence="4">Encoded protein</fullName>
    </recommendedName>
</protein>
<evidence type="ECO:0008006" key="4">
    <source>
        <dbReference type="Google" id="ProtNLM"/>
    </source>
</evidence>
<reference evidence="2" key="1">
    <citation type="submission" date="2017-08" db="EMBL/GenBank/DDBJ databases">
        <authorList>
            <person name="Polle J.E."/>
            <person name="Barry K."/>
            <person name="Cushman J."/>
            <person name="Schmutz J."/>
            <person name="Tran D."/>
            <person name="Hathwaick L.T."/>
            <person name="Yim W.C."/>
            <person name="Jenkins J."/>
            <person name="Mckie-Krisberg Z.M."/>
            <person name="Prochnik S."/>
            <person name="Lindquist E."/>
            <person name="Dockter R.B."/>
            <person name="Adam C."/>
            <person name="Molina H."/>
            <person name="Bunkerborg J."/>
            <person name="Jin E."/>
            <person name="Buchheim M."/>
            <person name="Magnuson J."/>
        </authorList>
    </citation>
    <scope>NUCLEOTIDE SEQUENCE</scope>
    <source>
        <strain evidence="2">CCAP 19/18</strain>
    </source>
</reference>
<accession>A0ABQ7G2B0</accession>
<sequence length="83" mass="9534">MPDGKKWASHIGQVSKSKDRGDLNGLTYATPLREMLLQRNSLLFPRAWYRQGRLPRPHEPDKVKHIPIKEHYKPAGFSLPATC</sequence>
<proteinExistence type="predicted"/>
<evidence type="ECO:0000313" key="3">
    <source>
        <dbReference type="Proteomes" id="UP000815325"/>
    </source>
</evidence>
<dbReference type="EMBL" id="MU070253">
    <property type="protein sequence ID" value="KAF5828735.1"/>
    <property type="molecule type" value="Genomic_DNA"/>
</dbReference>
<gene>
    <name evidence="2" type="ORF">DUNSADRAFT_17131</name>
</gene>